<evidence type="ECO:0000259" key="8">
    <source>
        <dbReference type="Pfam" id="PF09349"/>
    </source>
</evidence>
<feature type="compositionally biased region" description="Basic and acidic residues" evidence="7">
    <location>
        <begin position="68"/>
        <end position="87"/>
    </location>
</feature>
<feature type="domain" description="Oxo-4-hydroxy-4-carboxy-5-ureidoimidazoline decarboxylase" evidence="8">
    <location>
        <begin position="7"/>
        <end position="160"/>
    </location>
</feature>
<keyword evidence="4" id="KW-0659">Purine metabolism</keyword>
<reference evidence="9 10" key="1">
    <citation type="submission" date="2023-06" db="EMBL/GenBank/DDBJ databases">
        <title>Rock-solubilizing bacteria, Microbacterium invictum, promotes re-establishment of vegetation in rocky wasteland by accelerating rock bio-weathering and reshaping soil bacterial community.</title>
        <authorList>
            <person name="Liu C."/>
        </authorList>
    </citation>
    <scope>NUCLEOTIDE SEQUENCE [LARGE SCALE GENOMIC DNA]</scope>
    <source>
        <strain evidence="9 10">X-18</strain>
    </source>
</reference>
<evidence type="ECO:0000313" key="10">
    <source>
        <dbReference type="Proteomes" id="UP001324533"/>
    </source>
</evidence>
<accession>A0ABZ0VA55</accession>
<dbReference type="Gene3D" id="1.10.3330.10">
    <property type="entry name" value="Oxo-4-hydroxy-4-carboxy-5-ureidoimidazoline decarboxylase"/>
    <property type="match status" value="1"/>
</dbReference>
<dbReference type="Proteomes" id="UP001324533">
    <property type="component" value="Chromosome"/>
</dbReference>
<evidence type="ECO:0000256" key="1">
    <source>
        <dbReference type="ARBA" id="ARBA00001163"/>
    </source>
</evidence>
<dbReference type="PANTHER" id="PTHR43466">
    <property type="entry name" value="2-OXO-4-HYDROXY-4-CARBOXY-5-UREIDOIMIDAZOLINE DECARBOXYLASE-RELATED"/>
    <property type="match status" value="1"/>
</dbReference>
<dbReference type="RefSeq" id="WP_322410635.1">
    <property type="nucleotide sequence ID" value="NZ_CP139779.1"/>
</dbReference>
<keyword evidence="5" id="KW-0210">Decarboxylase</keyword>
<evidence type="ECO:0000256" key="6">
    <source>
        <dbReference type="ARBA" id="ARBA00023239"/>
    </source>
</evidence>
<evidence type="ECO:0000256" key="7">
    <source>
        <dbReference type="SAM" id="MobiDB-lite"/>
    </source>
</evidence>
<feature type="region of interest" description="Disordered" evidence="7">
    <location>
        <begin position="66"/>
        <end position="87"/>
    </location>
</feature>
<dbReference type="NCBIfam" id="TIGR03180">
    <property type="entry name" value="UraD_2"/>
    <property type="match status" value="1"/>
</dbReference>
<keyword evidence="10" id="KW-1185">Reference proteome</keyword>
<dbReference type="GO" id="GO:0051997">
    <property type="term" value="F:2-oxo-4-hydroxy-4-carboxy-5-ureidoimidazoline decarboxylase activity"/>
    <property type="evidence" value="ECO:0007669"/>
    <property type="project" value="UniProtKB-EC"/>
</dbReference>
<proteinExistence type="predicted"/>
<dbReference type="NCBIfam" id="NF010372">
    <property type="entry name" value="PRK13798.1"/>
    <property type="match status" value="1"/>
</dbReference>
<dbReference type="Pfam" id="PF09349">
    <property type="entry name" value="OHCU_decarbox"/>
    <property type="match status" value="1"/>
</dbReference>
<evidence type="ECO:0000256" key="3">
    <source>
        <dbReference type="ARBA" id="ARBA00012257"/>
    </source>
</evidence>
<dbReference type="EMBL" id="CP139779">
    <property type="protein sequence ID" value="WQB70493.1"/>
    <property type="molecule type" value="Genomic_DNA"/>
</dbReference>
<dbReference type="InterPro" id="IPR018020">
    <property type="entry name" value="OHCU_decarboxylase"/>
</dbReference>
<protein>
    <recommendedName>
        <fullName evidence="3">2-oxo-4-hydroxy-4-carboxy-5-ureidoimidazoline decarboxylase</fullName>
        <ecNumber evidence="3">4.1.1.97</ecNumber>
    </recommendedName>
</protein>
<evidence type="ECO:0000256" key="4">
    <source>
        <dbReference type="ARBA" id="ARBA00022631"/>
    </source>
</evidence>
<comment type="pathway">
    <text evidence="2">Purine metabolism; urate degradation; (S)-allantoin from urate: step 3/3.</text>
</comment>
<evidence type="ECO:0000256" key="2">
    <source>
        <dbReference type="ARBA" id="ARBA00004754"/>
    </source>
</evidence>
<dbReference type="InterPro" id="IPR036778">
    <property type="entry name" value="OHCU_decarboxylase_sf"/>
</dbReference>
<dbReference type="InterPro" id="IPR017595">
    <property type="entry name" value="OHCU_decarboxylase-2"/>
</dbReference>
<keyword evidence="6 9" id="KW-0456">Lyase</keyword>
<gene>
    <name evidence="9" type="primary">uraD</name>
    <name evidence="9" type="ORF">T9R20_00605</name>
</gene>
<comment type="catalytic activity">
    <reaction evidence="1">
        <text>5-hydroxy-2-oxo-4-ureido-2,5-dihydro-1H-imidazole-5-carboxylate + H(+) = (S)-allantoin + CO2</text>
        <dbReference type="Rhea" id="RHEA:26301"/>
        <dbReference type="ChEBI" id="CHEBI:15378"/>
        <dbReference type="ChEBI" id="CHEBI:15678"/>
        <dbReference type="ChEBI" id="CHEBI:16526"/>
        <dbReference type="ChEBI" id="CHEBI:58639"/>
        <dbReference type="EC" id="4.1.1.97"/>
    </reaction>
</comment>
<sequence length="178" mass="19192">MRIGDFNALDEGEARDLVSLWAAIPRWVTAVVAGRPYPTRDALEQAAATEAATWDAADLDEALAQHPRIGERPAGDDASARASRREQAAMTDAAADVAQRIAAGNTRYEARFGRVFLIRARGRSADEMLAELERRLANTPESEVAEAAGQLAEIALLRLRETVSAEAVPAETVPAETR</sequence>
<dbReference type="PANTHER" id="PTHR43466:SF1">
    <property type="entry name" value="2-OXO-4-HYDROXY-4-CARBOXY-5-UREIDOIMIDAZOLINE DECARBOXYLASE-RELATED"/>
    <property type="match status" value="1"/>
</dbReference>
<name>A0ABZ0VA55_9MICO</name>
<dbReference type="EC" id="4.1.1.97" evidence="3"/>
<evidence type="ECO:0000313" key="9">
    <source>
        <dbReference type="EMBL" id="WQB70493.1"/>
    </source>
</evidence>
<dbReference type="SUPFAM" id="SSF158694">
    <property type="entry name" value="UraD-Like"/>
    <property type="match status" value="1"/>
</dbReference>
<evidence type="ECO:0000256" key="5">
    <source>
        <dbReference type="ARBA" id="ARBA00022793"/>
    </source>
</evidence>
<organism evidence="9 10">
    <name type="scientific">Microbacterium invictum</name>
    <dbReference type="NCBI Taxonomy" id="515415"/>
    <lineage>
        <taxon>Bacteria</taxon>
        <taxon>Bacillati</taxon>
        <taxon>Actinomycetota</taxon>
        <taxon>Actinomycetes</taxon>
        <taxon>Micrococcales</taxon>
        <taxon>Microbacteriaceae</taxon>
        <taxon>Microbacterium</taxon>
    </lineage>
</organism>